<evidence type="ECO:0000313" key="3">
    <source>
        <dbReference type="Proteomes" id="UP001157974"/>
    </source>
</evidence>
<evidence type="ECO:0008006" key="4">
    <source>
        <dbReference type="Google" id="ProtNLM"/>
    </source>
</evidence>
<dbReference type="EMBL" id="JAMWBK010000007">
    <property type="protein sequence ID" value="KAJ8903156.1"/>
    <property type="molecule type" value="Genomic_DNA"/>
</dbReference>
<gene>
    <name evidence="2" type="ORF">NDN08_004267</name>
</gene>
<accession>A0AAV8UKW9</accession>
<feature type="chain" id="PRO_5043339390" description="Secreted protein" evidence="1">
    <location>
        <begin position="19"/>
        <end position="87"/>
    </location>
</feature>
<evidence type="ECO:0000313" key="2">
    <source>
        <dbReference type="EMBL" id="KAJ8903156.1"/>
    </source>
</evidence>
<dbReference type="AlphaFoldDB" id="A0AAV8UKW9"/>
<comment type="caution">
    <text evidence="2">The sequence shown here is derived from an EMBL/GenBank/DDBJ whole genome shotgun (WGS) entry which is preliminary data.</text>
</comment>
<feature type="signal peptide" evidence="1">
    <location>
        <begin position="1"/>
        <end position="18"/>
    </location>
</feature>
<keyword evidence="3" id="KW-1185">Reference proteome</keyword>
<proteinExistence type="predicted"/>
<keyword evidence="1" id="KW-0732">Signal</keyword>
<protein>
    <recommendedName>
        <fullName evidence="4">Secreted protein</fullName>
    </recommendedName>
</protein>
<dbReference type="Proteomes" id="UP001157974">
    <property type="component" value="Unassembled WGS sequence"/>
</dbReference>
<sequence length="87" mass="9681">MIACPGWRGARGLGMCSAFVSHALLSFGGDYGRNLQRMVVRYNSAAKCRRLKGFRDRLMDASDSNRSEANDSELLDGTRGFYRCGPR</sequence>
<name>A0AAV8UKW9_9RHOD</name>
<organism evidence="2 3">
    <name type="scientific">Rhodosorus marinus</name>
    <dbReference type="NCBI Taxonomy" id="101924"/>
    <lineage>
        <taxon>Eukaryota</taxon>
        <taxon>Rhodophyta</taxon>
        <taxon>Stylonematophyceae</taxon>
        <taxon>Stylonematales</taxon>
        <taxon>Stylonemataceae</taxon>
        <taxon>Rhodosorus</taxon>
    </lineage>
</organism>
<reference evidence="2 3" key="1">
    <citation type="journal article" date="2023" name="Nat. Commun.">
        <title>Origin of minicircular mitochondrial genomes in red algae.</title>
        <authorList>
            <person name="Lee Y."/>
            <person name="Cho C.H."/>
            <person name="Lee Y.M."/>
            <person name="Park S.I."/>
            <person name="Yang J.H."/>
            <person name="West J.A."/>
            <person name="Bhattacharya D."/>
            <person name="Yoon H.S."/>
        </authorList>
    </citation>
    <scope>NUCLEOTIDE SEQUENCE [LARGE SCALE GENOMIC DNA]</scope>
    <source>
        <strain evidence="2 3">CCMP1338</strain>
        <tissue evidence="2">Whole cell</tissue>
    </source>
</reference>
<evidence type="ECO:0000256" key="1">
    <source>
        <dbReference type="SAM" id="SignalP"/>
    </source>
</evidence>